<accession>A0A151NRK4</accession>
<dbReference type="Proteomes" id="UP000050525">
    <property type="component" value="Unassembled WGS sequence"/>
</dbReference>
<name>A0A151NRK4_ALLMI</name>
<evidence type="ECO:0000313" key="1">
    <source>
        <dbReference type="EMBL" id="KYO39487.1"/>
    </source>
</evidence>
<protein>
    <submittedName>
        <fullName evidence="1">Uncharacterized protein</fullName>
    </submittedName>
</protein>
<reference evidence="1 2" key="1">
    <citation type="journal article" date="2012" name="Genome Biol.">
        <title>Sequencing three crocodilian genomes to illuminate the evolution of archosaurs and amniotes.</title>
        <authorList>
            <person name="St John J.A."/>
            <person name="Braun E.L."/>
            <person name="Isberg S.R."/>
            <person name="Miles L.G."/>
            <person name="Chong A.Y."/>
            <person name="Gongora J."/>
            <person name="Dalzell P."/>
            <person name="Moran C."/>
            <person name="Bed'hom B."/>
            <person name="Abzhanov A."/>
            <person name="Burgess S.C."/>
            <person name="Cooksey A.M."/>
            <person name="Castoe T.A."/>
            <person name="Crawford N.G."/>
            <person name="Densmore L.D."/>
            <person name="Drew J.C."/>
            <person name="Edwards S.V."/>
            <person name="Faircloth B.C."/>
            <person name="Fujita M.K."/>
            <person name="Greenwold M.J."/>
            <person name="Hoffmann F.G."/>
            <person name="Howard J.M."/>
            <person name="Iguchi T."/>
            <person name="Janes D.E."/>
            <person name="Khan S.Y."/>
            <person name="Kohno S."/>
            <person name="de Koning A.J."/>
            <person name="Lance S.L."/>
            <person name="McCarthy F.M."/>
            <person name="McCormack J.E."/>
            <person name="Merchant M.E."/>
            <person name="Peterson D.G."/>
            <person name="Pollock D.D."/>
            <person name="Pourmand N."/>
            <person name="Raney B.J."/>
            <person name="Roessler K.A."/>
            <person name="Sanford J.R."/>
            <person name="Sawyer R.H."/>
            <person name="Schmidt C.J."/>
            <person name="Triplett E.W."/>
            <person name="Tuberville T.D."/>
            <person name="Venegas-Anaya M."/>
            <person name="Howard J.T."/>
            <person name="Jarvis E.D."/>
            <person name="Guillette L.J.Jr."/>
            <person name="Glenn T.C."/>
            <person name="Green R.E."/>
            <person name="Ray D.A."/>
        </authorList>
    </citation>
    <scope>NUCLEOTIDE SEQUENCE [LARGE SCALE GENOMIC DNA]</scope>
    <source>
        <strain evidence="1">KSC_2009_1</strain>
    </source>
</reference>
<proteinExistence type="predicted"/>
<keyword evidence="2" id="KW-1185">Reference proteome</keyword>
<comment type="caution">
    <text evidence="1">The sequence shown here is derived from an EMBL/GenBank/DDBJ whole genome shotgun (WGS) entry which is preliminary data.</text>
</comment>
<evidence type="ECO:0000313" key="2">
    <source>
        <dbReference type="Proteomes" id="UP000050525"/>
    </source>
</evidence>
<gene>
    <name evidence="1" type="ORF">Y1Q_0021123</name>
</gene>
<dbReference type="AlphaFoldDB" id="A0A151NRK4"/>
<sequence length="161" mass="17973">MSSSGWGDGTHVSNQKLMFSTYSELEKTLAIAVSNPMLPKDVIPCLVVRASPDIEVTKEDVAVRLWYRSDHGAEVIVELVLDFVGVGHGRGIRTGDIGRLFAKKEELGHHQSVIHSLWQQINQHNTPEHELIKAYHILLCSDVSGNCHWCLKHKLSLLSTI</sequence>
<dbReference type="EMBL" id="AKHW03002195">
    <property type="protein sequence ID" value="KYO39487.1"/>
    <property type="molecule type" value="Genomic_DNA"/>
</dbReference>
<organism evidence="1 2">
    <name type="scientific">Alligator mississippiensis</name>
    <name type="common">American alligator</name>
    <dbReference type="NCBI Taxonomy" id="8496"/>
    <lineage>
        <taxon>Eukaryota</taxon>
        <taxon>Metazoa</taxon>
        <taxon>Chordata</taxon>
        <taxon>Craniata</taxon>
        <taxon>Vertebrata</taxon>
        <taxon>Euteleostomi</taxon>
        <taxon>Archelosauria</taxon>
        <taxon>Archosauria</taxon>
        <taxon>Crocodylia</taxon>
        <taxon>Alligatoridae</taxon>
        <taxon>Alligatorinae</taxon>
        <taxon>Alligator</taxon>
    </lineage>
</organism>